<keyword evidence="2" id="KW-0812">Transmembrane</keyword>
<evidence type="ECO:0000256" key="2">
    <source>
        <dbReference type="SAM" id="Phobius"/>
    </source>
</evidence>
<keyword evidence="2" id="KW-0472">Membrane</keyword>
<organism evidence="3 4">
    <name type="scientific">Dendryphion nanum</name>
    <dbReference type="NCBI Taxonomy" id="256645"/>
    <lineage>
        <taxon>Eukaryota</taxon>
        <taxon>Fungi</taxon>
        <taxon>Dikarya</taxon>
        <taxon>Ascomycota</taxon>
        <taxon>Pezizomycotina</taxon>
        <taxon>Dothideomycetes</taxon>
        <taxon>Pleosporomycetidae</taxon>
        <taxon>Pleosporales</taxon>
        <taxon>Torulaceae</taxon>
        <taxon>Dendryphion</taxon>
    </lineage>
</organism>
<dbReference type="Proteomes" id="UP000700596">
    <property type="component" value="Unassembled WGS sequence"/>
</dbReference>
<name>A0A9P9DEI7_9PLEO</name>
<feature type="compositionally biased region" description="Polar residues" evidence="1">
    <location>
        <begin position="102"/>
        <end position="112"/>
    </location>
</feature>
<feature type="region of interest" description="Disordered" evidence="1">
    <location>
        <begin position="205"/>
        <end position="270"/>
    </location>
</feature>
<feature type="compositionally biased region" description="Basic residues" evidence="1">
    <location>
        <begin position="209"/>
        <end position="220"/>
    </location>
</feature>
<accession>A0A9P9DEI7</accession>
<evidence type="ECO:0000313" key="3">
    <source>
        <dbReference type="EMBL" id="KAH7119070.1"/>
    </source>
</evidence>
<feature type="region of interest" description="Disordered" evidence="1">
    <location>
        <begin position="91"/>
        <end position="126"/>
    </location>
</feature>
<keyword evidence="2" id="KW-1133">Transmembrane helix</keyword>
<keyword evidence="4" id="KW-1185">Reference proteome</keyword>
<gene>
    <name evidence="3" type="ORF">B0J11DRAFT_509160</name>
</gene>
<dbReference type="AlphaFoldDB" id="A0A9P9DEI7"/>
<reference evidence="3" key="1">
    <citation type="journal article" date="2021" name="Nat. Commun.">
        <title>Genetic determinants of endophytism in the Arabidopsis root mycobiome.</title>
        <authorList>
            <person name="Mesny F."/>
            <person name="Miyauchi S."/>
            <person name="Thiergart T."/>
            <person name="Pickel B."/>
            <person name="Atanasova L."/>
            <person name="Karlsson M."/>
            <person name="Huettel B."/>
            <person name="Barry K.W."/>
            <person name="Haridas S."/>
            <person name="Chen C."/>
            <person name="Bauer D."/>
            <person name="Andreopoulos W."/>
            <person name="Pangilinan J."/>
            <person name="LaButti K."/>
            <person name="Riley R."/>
            <person name="Lipzen A."/>
            <person name="Clum A."/>
            <person name="Drula E."/>
            <person name="Henrissat B."/>
            <person name="Kohler A."/>
            <person name="Grigoriev I.V."/>
            <person name="Martin F.M."/>
            <person name="Hacquard S."/>
        </authorList>
    </citation>
    <scope>NUCLEOTIDE SEQUENCE</scope>
    <source>
        <strain evidence="3">MPI-CAGE-CH-0243</strain>
    </source>
</reference>
<dbReference type="OrthoDB" id="3801360at2759"/>
<feature type="transmembrane region" description="Helical" evidence="2">
    <location>
        <begin position="54"/>
        <end position="74"/>
    </location>
</feature>
<comment type="caution">
    <text evidence="3">The sequence shown here is derived from an EMBL/GenBank/DDBJ whole genome shotgun (WGS) entry which is preliminary data.</text>
</comment>
<proteinExistence type="predicted"/>
<evidence type="ECO:0000256" key="1">
    <source>
        <dbReference type="SAM" id="MobiDB-lite"/>
    </source>
</evidence>
<evidence type="ECO:0000313" key="4">
    <source>
        <dbReference type="Proteomes" id="UP000700596"/>
    </source>
</evidence>
<protein>
    <submittedName>
        <fullName evidence="3">Uncharacterized protein</fullName>
    </submittedName>
</protein>
<sequence>MSRFQMSTRVVTPIFFASHVTSIHCLSISHRDLPESSQPLAQHVSKRSTTSQKVGIGMAITISIVLFAMFIFYLGMRRGRAGTWFCWRESSSSSPVADESSRPVSVNTWHGNHNNRKSKRLPALPDEEKELCIDKEEQMRDLSLDYPQPAELSPIDARHPYAELSSPRESQYLPPLELSGQTKILDLGSRRSSWFEERKNWFSSDRKRSTARRKSKSSKSKSRETSMARDPSIYEMPATPIGSCTPPVPPLPPKLKLRGEEEGAGANGGMDWSGMEFVRKMYVERKSLYRNGP</sequence>
<dbReference type="EMBL" id="JAGMWT010000012">
    <property type="protein sequence ID" value="KAH7119070.1"/>
    <property type="molecule type" value="Genomic_DNA"/>
</dbReference>